<feature type="transmembrane region" description="Helical" evidence="1">
    <location>
        <begin position="102"/>
        <end position="118"/>
    </location>
</feature>
<evidence type="ECO:0000256" key="1">
    <source>
        <dbReference type="SAM" id="Phobius"/>
    </source>
</evidence>
<organism evidence="2 3">
    <name type="scientific">Massilia terrae</name>
    <dbReference type="NCBI Taxonomy" id="1811224"/>
    <lineage>
        <taxon>Bacteria</taxon>
        <taxon>Pseudomonadati</taxon>
        <taxon>Pseudomonadota</taxon>
        <taxon>Betaproteobacteria</taxon>
        <taxon>Burkholderiales</taxon>
        <taxon>Oxalobacteraceae</taxon>
        <taxon>Telluria group</taxon>
        <taxon>Massilia</taxon>
    </lineage>
</organism>
<feature type="transmembrane region" description="Helical" evidence="1">
    <location>
        <begin position="266"/>
        <end position="283"/>
    </location>
</feature>
<evidence type="ECO:0000313" key="3">
    <source>
        <dbReference type="Proteomes" id="UP001204621"/>
    </source>
</evidence>
<keyword evidence="1" id="KW-1133">Transmembrane helix</keyword>
<gene>
    <name evidence="2" type="ORF">NX778_13680</name>
</gene>
<feature type="transmembrane region" description="Helical" evidence="1">
    <location>
        <begin position="71"/>
        <end position="90"/>
    </location>
</feature>
<dbReference type="Proteomes" id="UP001204621">
    <property type="component" value="Unassembled WGS sequence"/>
</dbReference>
<feature type="transmembrane region" description="Helical" evidence="1">
    <location>
        <begin position="171"/>
        <end position="191"/>
    </location>
</feature>
<evidence type="ECO:0000313" key="2">
    <source>
        <dbReference type="EMBL" id="MCS0659115.1"/>
    </source>
</evidence>
<sequence>MNDKPSAIAAMPRFQLRQLDDHLLSLRWRDDLHGVRRFALEFLYFGIKEARACLFAGLFFAAVFLVPRSGLFGIARYDVLFVFAVAVQLWMVRARLETVDELKAITLFHVIGFALEAFKTSSGIQSWVYPEAGVTKLFGVPLFSGFMYAAIGSYITQAWKMLGMRIEHHPPYWMAGLLACLIYVNFFTHHFIGDYRWYLAACALGLYARSTVVFRPLDRERRMPLLLGFVLTGFFIWLAENIGTFFGVWKYPNQLGAWSAVHVSKWSAWSLLVMMTFTITANLKHIKQHVHIPAQRPEPAAVPVREP</sequence>
<dbReference type="EMBL" id="JANUGU010000004">
    <property type="protein sequence ID" value="MCS0659115.1"/>
    <property type="molecule type" value="Genomic_DNA"/>
</dbReference>
<proteinExistence type="predicted"/>
<keyword evidence="1" id="KW-0812">Transmembrane</keyword>
<protein>
    <submittedName>
        <fullName evidence="2">DUF817 domain-containing protein</fullName>
    </submittedName>
</protein>
<accession>A0ABT2CYQ6</accession>
<dbReference type="Pfam" id="PF05675">
    <property type="entry name" value="DUF817"/>
    <property type="match status" value="1"/>
</dbReference>
<dbReference type="InterPro" id="IPR008535">
    <property type="entry name" value="DUF817"/>
</dbReference>
<feature type="transmembrane region" description="Helical" evidence="1">
    <location>
        <begin position="197"/>
        <end position="214"/>
    </location>
</feature>
<reference evidence="2 3" key="1">
    <citation type="submission" date="2022-08" db="EMBL/GenBank/DDBJ databases">
        <title>Reclassification of Massilia species as members of the genera Telluria, Duganella, Pseudoduganella, Mokoshia gen. nov. and Zemynaea gen. nov. using orthogonal and non-orthogonal genome-based approaches.</title>
        <authorList>
            <person name="Bowman J.P."/>
        </authorList>
    </citation>
    <scope>NUCLEOTIDE SEQUENCE [LARGE SCALE GENOMIC DNA]</scope>
    <source>
        <strain evidence="2 3">JCM 31606</strain>
    </source>
</reference>
<comment type="caution">
    <text evidence="2">The sequence shown here is derived from an EMBL/GenBank/DDBJ whole genome shotgun (WGS) entry which is preliminary data.</text>
</comment>
<keyword evidence="1" id="KW-0472">Membrane</keyword>
<feature type="transmembrane region" description="Helical" evidence="1">
    <location>
        <begin position="138"/>
        <end position="159"/>
    </location>
</feature>
<keyword evidence="3" id="KW-1185">Reference proteome</keyword>
<name>A0ABT2CYQ6_9BURK</name>
<feature type="transmembrane region" description="Helical" evidence="1">
    <location>
        <begin position="42"/>
        <end position="65"/>
    </location>
</feature>
<dbReference type="PIRSF" id="PIRSF009141">
    <property type="entry name" value="UCP009141"/>
    <property type="match status" value="1"/>
</dbReference>
<feature type="transmembrane region" description="Helical" evidence="1">
    <location>
        <begin position="226"/>
        <end position="246"/>
    </location>
</feature>